<dbReference type="Gene3D" id="1.10.630.10">
    <property type="entry name" value="Cytochrome P450"/>
    <property type="match status" value="1"/>
</dbReference>
<proteinExistence type="inferred from homology"/>
<dbReference type="PRINTS" id="PR00463">
    <property type="entry name" value="EP450I"/>
</dbReference>
<keyword evidence="2 5" id="KW-0349">Heme</keyword>
<evidence type="ECO:0000256" key="1">
    <source>
        <dbReference type="ARBA" id="ARBA00010617"/>
    </source>
</evidence>
<dbReference type="PANTHER" id="PTHR24305:SF166">
    <property type="entry name" value="CYTOCHROME P450 12A4, MITOCHONDRIAL-RELATED"/>
    <property type="match status" value="1"/>
</dbReference>
<dbReference type="InterPro" id="IPR050121">
    <property type="entry name" value="Cytochrome_P450_monoxygenase"/>
</dbReference>
<gene>
    <name evidence="7" type="ORF">DNG_09921</name>
</gene>
<dbReference type="EMBL" id="ONZQ02000019">
    <property type="protein sequence ID" value="SPO07227.1"/>
    <property type="molecule type" value="Genomic_DNA"/>
</dbReference>
<keyword evidence="8" id="KW-1185">Reference proteome</keyword>
<evidence type="ECO:0000256" key="3">
    <source>
        <dbReference type="ARBA" id="ARBA00022723"/>
    </source>
</evidence>
<dbReference type="InterPro" id="IPR001128">
    <property type="entry name" value="Cyt_P450"/>
</dbReference>
<protein>
    <submittedName>
        <fullName evidence="7">Related to cytochrome P450 monooxygenase</fullName>
    </submittedName>
</protein>
<reference evidence="7" key="1">
    <citation type="submission" date="2018-03" db="EMBL/GenBank/DDBJ databases">
        <authorList>
            <person name="Guldener U."/>
        </authorList>
    </citation>
    <scope>NUCLEOTIDE SEQUENCE</scope>
</reference>
<feature type="region of interest" description="Disordered" evidence="6">
    <location>
        <begin position="472"/>
        <end position="491"/>
    </location>
</feature>
<keyword evidence="7" id="KW-0503">Monooxygenase</keyword>
<feature type="binding site" description="axial binding residue" evidence="5">
    <location>
        <position position="527"/>
    </location>
    <ligand>
        <name>heme</name>
        <dbReference type="ChEBI" id="CHEBI:30413"/>
    </ligand>
    <ligandPart>
        <name>Fe</name>
        <dbReference type="ChEBI" id="CHEBI:18248"/>
    </ligandPart>
</feature>
<keyword evidence="4 5" id="KW-0408">Iron</keyword>
<accession>A0AAE8N8T8</accession>
<dbReference type="Proteomes" id="UP001187682">
    <property type="component" value="Unassembled WGS sequence"/>
</dbReference>
<keyword evidence="7" id="KW-0560">Oxidoreductase</keyword>
<evidence type="ECO:0000256" key="5">
    <source>
        <dbReference type="PIRSR" id="PIRSR602401-1"/>
    </source>
</evidence>
<dbReference type="AlphaFoldDB" id="A0AAE8N8T8"/>
<sequence length="583" mass="65051">MSSLLQDLTSVLAVAGTGAAVLYAVYKSLLSTPIPGIPYNKESANHILGDIPNIIAVSKAGGRKKLWCADLTREHNAPLVQFFFGMGKKPAVVIADYREARDILLRRNKEIIRGSLNCDSWFGVLPGQFIAMEDSHPQFKSARALVKDLITPTFLHNISAPASYEMILDLISLWDLKAKIAAGRPFDADGDISHMTFDIMMATAVGLPSGDSTTVQQRLRLQVASELPRGGKGDDTPIEFPKAPNPELLNSIYAIENVIGTVSGLPSARLFHFFNNNFNPKMKRIEKTKNALLKFYTDQAIQRITSNPARFKPSCAMDYIVSRELQAAETAGTKPDLHSLVVRDGLMGFITGGQDSTHSTLCFTVKHLGQQPEIQKKLRDALQTAYSDAYHHHRMPTAEEITKTQVPYLDAFIQEVLRYTPPAIRVSRKAAVDMNILGHFIPKGTVLIFLIYGPTFNGKGWEVPEELRSESSRNHREGFGDWSDSGDPAEEFRPERWLKPSEKEGGEPVYDGMAGPFMSFSSGKRGCWGQRIAYLQLKLVITLLVWNFEFGPIPEAIDDWEMHDEIFARPWKNFVRIKRVGSL</sequence>
<dbReference type="GO" id="GO:0016705">
    <property type="term" value="F:oxidoreductase activity, acting on paired donors, with incorporation or reduction of molecular oxygen"/>
    <property type="evidence" value="ECO:0007669"/>
    <property type="project" value="InterPro"/>
</dbReference>
<dbReference type="Pfam" id="PF00067">
    <property type="entry name" value="p450"/>
    <property type="match status" value="2"/>
</dbReference>
<evidence type="ECO:0000256" key="6">
    <source>
        <dbReference type="SAM" id="MobiDB-lite"/>
    </source>
</evidence>
<organism evidence="7 8">
    <name type="scientific">Cephalotrichum gorgonifer</name>
    <dbReference type="NCBI Taxonomy" id="2041049"/>
    <lineage>
        <taxon>Eukaryota</taxon>
        <taxon>Fungi</taxon>
        <taxon>Dikarya</taxon>
        <taxon>Ascomycota</taxon>
        <taxon>Pezizomycotina</taxon>
        <taxon>Sordariomycetes</taxon>
        <taxon>Hypocreomycetidae</taxon>
        <taxon>Microascales</taxon>
        <taxon>Microascaceae</taxon>
        <taxon>Cephalotrichum</taxon>
    </lineage>
</organism>
<dbReference type="GO" id="GO:0020037">
    <property type="term" value="F:heme binding"/>
    <property type="evidence" value="ECO:0007669"/>
    <property type="project" value="InterPro"/>
</dbReference>
<name>A0AAE8N8T8_9PEZI</name>
<evidence type="ECO:0000256" key="4">
    <source>
        <dbReference type="ARBA" id="ARBA00023004"/>
    </source>
</evidence>
<dbReference type="SUPFAM" id="SSF48264">
    <property type="entry name" value="Cytochrome P450"/>
    <property type="match status" value="1"/>
</dbReference>
<keyword evidence="3 5" id="KW-0479">Metal-binding</keyword>
<dbReference type="InterPro" id="IPR036396">
    <property type="entry name" value="Cyt_P450_sf"/>
</dbReference>
<evidence type="ECO:0000256" key="2">
    <source>
        <dbReference type="ARBA" id="ARBA00022617"/>
    </source>
</evidence>
<evidence type="ECO:0000313" key="7">
    <source>
        <dbReference type="EMBL" id="SPO07227.1"/>
    </source>
</evidence>
<dbReference type="InterPro" id="IPR002401">
    <property type="entry name" value="Cyt_P450_E_grp-I"/>
</dbReference>
<comment type="similarity">
    <text evidence="1">Belongs to the cytochrome P450 family.</text>
</comment>
<evidence type="ECO:0000313" key="8">
    <source>
        <dbReference type="Proteomes" id="UP001187682"/>
    </source>
</evidence>
<dbReference type="PRINTS" id="PR00385">
    <property type="entry name" value="P450"/>
</dbReference>
<dbReference type="GO" id="GO:0005506">
    <property type="term" value="F:iron ion binding"/>
    <property type="evidence" value="ECO:0007669"/>
    <property type="project" value="InterPro"/>
</dbReference>
<dbReference type="GO" id="GO:0004497">
    <property type="term" value="F:monooxygenase activity"/>
    <property type="evidence" value="ECO:0007669"/>
    <property type="project" value="UniProtKB-KW"/>
</dbReference>
<comment type="caution">
    <text evidence="7">The sequence shown here is derived from an EMBL/GenBank/DDBJ whole genome shotgun (WGS) entry which is preliminary data.</text>
</comment>
<comment type="cofactor">
    <cofactor evidence="5">
        <name>heme</name>
        <dbReference type="ChEBI" id="CHEBI:30413"/>
    </cofactor>
</comment>
<dbReference type="PANTHER" id="PTHR24305">
    <property type="entry name" value="CYTOCHROME P450"/>
    <property type="match status" value="1"/>
</dbReference>